<evidence type="ECO:0000313" key="2">
    <source>
        <dbReference type="Proteomes" id="UP000830275"/>
    </source>
</evidence>
<gene>
    <name evidence="1" type="ORF">Eudi_ORF46</name>
</gene>
<sequence length="291" mass="34280">MPSDTIMRCAGLFMITEESDSKAILLCARQSYDDKSSHYHNHEALQSANFLEKISIPRGRRDGHDYFDYETAVREFIEETATFFEKAIVYKMPFVLQWNDNGVVYKYSIYVGVLRGLLQNVSREPNTFCVKLLQHFDKPNKYKISIETRRFNNEIPRYLHITPLADYFKYMNEKQLVTYSSSNYLDFFNFVRNVKSKFDDGRLTEFFSISLQLEKFPVKNKLFEEHHHHHHHHRHHHHHHFANNKKIAIESGTEGDDGGSGDDVKWTIRRPKIVSAMRRELLNLINAHAAV</sequence>
<dbReference type="Proteomes" id="UP000830275">
    <property type="component" value="Segment"/>
</dbReference>
<accession>A0AAE6R694</accession>
<protein>
    <submittedName>
        <fullName evidence="1">ADPRase</fullName>
    </submittedName>
</protein>
<dbReference type="EMBL" id="MN233792">
    <property type="protein sequence ID" value="QHB21705.1"/>
    <property type="molecule type" value="Genomic_DNA"/>
</dbReference>
<reference evidence="1 2" key="1">
    <citation type="journal article" date="2019" name="Viruses">
        <title>Genome Analysis of a Novel Clade II.b Alphabaculovirus Obtained from Artaxa digramma.</title>
        <authorList>
            <person name="Li J."/>
            <person name="Duan X."/>
            <person name="Wang Q."/>
            <person name="Zhang L."/>
            <person name="Deng F."/>
            <person name="Wang H."/>
            <person name="Hu Z."/>
            <person name="Wang M."/>
            <person name="Wang J."/>
        </authorList>
    </citation>
    <scope>NUCLEOTIDE SEQUENCE [LARGE SCALE GENOMIC DNA]</scope>
    <source>
        <strain evidence="1 2">424</strain>
    </source>
</reference>
<proteinExistence type="predicted"/>
<organism evidence="1 2">
    <name type="scientific">Artaxa digramma nucleopolyhedrovirus</name>
    <dbReference type="NCBI Taxonomy" id="3070910"/>
    <lineage>
        <taxon>Viruses</taxon>
        <taxon>Viruses incertae sedis</taxon>
        <taxon>Naldaviricetes</taxon>
        <taxon>Lefavirales</taxon>
        <taxon>Baculoviridae</taxon>
        <taxon>Alphabaculovirus</taxon>
        <taxon>Alphabaculovirus ardigrammae</taxon>
    </lineage>
</organism>
<evidence type="ECO:0000313" key="1">
    <source>
        <dbReference type="EMBL" id="QHB21705.1"/>
    </source>
</evidence>
<keyword evidence="2" id="KW-1185">Reference proteome</keyword>
<name>A0AAE6R694_9ABAC</name>